<gene>
    <name evidence="1" type="ORF">Enr8_48090</name>
</gene>
<name>A0A5C5UTB0_9BACT</name>
<evidence type="ECO:0000313" key="2">
    <source>
        <dbReference type="Proteomes" id="UP000318878"/>
    </source>
</evidence>
<organism evidence="1 2">
    <name type="scientific">Blastopirellula retiformator</name>
    <dbReference type="NCBI Taxonomy" id="2527970"/>
    <lineage>
        <taxon>Bacteria</taxon>
        <taxon>Pseudomonadati</taxon>
        <taxon>Planctomycetota</taxon>
        <taxon>Planctomycetia</taxon>
        <taxon>Pirellulales</taxon>
        <taxon>Pirellulaceae</taxon>
        <taxon>Blastopirellula</taxon>
    </lineage>
</organism>
<protein>
    <submittedName>
        <fullName evidence="1">Uncharacterized protein</fullName>
    </submittedName>
</protein>
<comment type="caution">
    <text evidence="1">The sequence shown here is derived from an EMBL/GenBank/DDBJ whole genome shotgun (WGS) entry which is preliminary data.</text>
</comment>
<dbReference type="Proteomes" id="UP000318878">
    <property type="component" value="Unassembled WGS sequence"/>
</dbReference>
<evidence type="ECO:0000313" key="1">
    <source>
        <dbReference type="EMBL" id="TWT29621.1"/>
    </source>
</evidence>
<keyword evidence="2" id="KW-1185">Reference proteome</keyword>
<dbReference type="AlphaFoldDB" id="A0A5C5UTB0"/>
<sequence length="81" mass="9253">MPKFACKCGETLGFGDIPNPIEWLFISDSDFDAISGLVDSESLYCKMNSFLECPSCKRLWIFWNGFDADPLEYVLQKNEQS</sequence>
<reference evidence="1 2" key="1">
    <citation type="submission" date="2019-02" db="EMBL/GenBank/DDBJ databases">
        <title>Deep-cultivation of Planctomycetes and their phenomic and genomic characterization uncovers novel biology.</title>
        <authorList>
            <person name="Wiegand S."/>
            <person name="Jogler M."/>
            <person name="Boedeker C."/>
            <person name="Pinto D."/>
            <person name="Vollmers J."/>
            <person name="Rivas-Marin E."/>
            <person name="Kohn T."/>
            <person name="Peeters S.H."/>
            <person name="Heuer A."/>
            <person name="Rast P."/>
            <person name="Oberbeckmann S."/>
            <person name="Bunk B."/>
            <person name="Jeske O."/>
            <person name="Meyerdierks A."/>
            <person name="Storesund J.E."/>
            <person name="Kallscheuer N."/>
            <person name="Luecker S."/>
            <person name="Lage O.M."/>
            <person name="Pohl T."/>
            <person name="Merkel B.J."/>
            <person name="Hornburger P."/>
            <person name="Mueller R.-W."/>
            <person name="Bruemmer F."/>
            <person name="Labrenz M."/>
            <person name="Spormann A.M."/>
            <person name="Op Den Camp H."/>
            <person name="Overmann J."/>
            <person name="Amann R."/>
            <person name="Jetten M.S.M."/>
            <person name="Mascher T."/>
            <person name="Medema M.H."/>
            <person name="Devos D.P."/>
            <person name="Kaster A.-K."/>
            <person name="Ovreas L."/>
            <person name="Rohde M."/>
            <person name="Galperin M.Y."/>
            <person name="Jogler C."/>
        </authorList>
    </citation>
    <scope>NUCLEOTIDE SEQUENCE [LARGE SCALE GENOMIC DNA]</scope>
    <source>
        <strain evidence="1 2">Enr8</strain>
    </source>
</reference>
<proteinExistence type="predicted"/>
<accession>A0A5C5UTB0</accession>
<dbReference type="EMBL" id="SJPF01000007">
    <property type="protein sequence ID" value="TWT29621.1"/>
    <property type="molecule type" value="Genomic_DNA"/>
</dbReference>